<comment type="caution">
    <text evidence="2">The sequence shown here is derived from an EMBL/GenBank/DDBJ whole genome shotgun (WGS) entry which is preliminary data.</text>
</comment>
<keyword evidence="1" id="KW-0175">Coiled coil</keyword>
<feature type="coiled-coil region" evidence="1">
    <location>
        <begin position="385"/>
        <end position="412"/>
    </location>
</feature>
<dbReference type="AlphaFoldDB" id="A0A6L2JIN3"/>
<organism evidence="2">
    <name type="scientific">Tanacetum cinerariifolium</name>
    <name type="common">Dalmatian daisy</name>
    <name type="synonym">Chrysanthemum cinerariifolium</name>
    <dbReference type="NCBI Taxonomy" id="118510"/>
    <lineage>
        <taxon>Eukaryota</taxon>
        <taxon>Viridiplantae</taxon>
        <taxon>Streptophyta</taxon>
        <taxon>Embryophyta</taxon>
        <taxon>Tracheophyta</taxon>
        <taxon>Spermatophyta</taxon>
        <taxon>Magnoliopsida</taxon>
        <taxon>eudicotyledons</taxon>
        <taxon>Gunneridae</taxon>
        <taxon>Pentapetalae</taxon>
        <taxon>asterids</taxon>
        <taxon>campanulids</taxon>
        <taxon>Asterales</taxon>
        <taxon>Asteraceae</taxon>
        <taxon>Asteroideae</taxon>
        <taxon>Anthemideae</taxon>
        <taxon>Anthemidinae</taxon>
        <taxon>Tanacetum</taxon>
    </lineage>
</organism>
<evidence type="ECO:0000256" key="1">
    <source>
        <dbReference type="SAM" id="Coils"/>
    </source>
</evidence>
<dbReference type="EMBL" id="BKCJ010000864">
    <property type="protein sequence ID" value="GEU36901.1"/>
    <property type="molecule type" value="Genomic_DNA"/>
</dbReference>
<name>A0A6L2JIN3_TANCI</name>
<evidence type="ECO:0000313" key="2">
    <source>
        <dbReference type="EMBL" id="GEU36901.1"/>
    </source>
</evidence>
<accession>A0A6L2JIN3</accession>
<gene>
    <name evidence="2" type="ORF">Tci_008879</name>
</gene>
<protein>
    <submittedName>
        <fullName evidence="2">Uncharacterized protein</fullName>
    </submittedName>
</protein>
<sequence>MVGVDINTLTMEQYLELARGNHAPGVVKLEIKGNVNFEIKSQLMQELRDDTSLGTRMRMLMSMLNESRISLAYSTFLEYHKTRVIFGIKPICDFSHIRAAKRWVDRLTQESSTPGNSLKMPLSKGPILGMTPAQALTTIQTMADHSQKWHDSSSGWNIGSNNNVDGLSVIDAKPAEDLTSIKNALSTRKSRGGRCKIEQLTKELHAKTTSEVPNSSTRWRQRLWVFDLYKSDLCLSFVEGLIAKGLEPSRGRFPYWPHVKRKLTPGSLTSRATRAKTYSSKDNAPYLTMSDDDEGLPIVLELQDATTCHLKIYAITPLAWKNHLDNHMDMELLDLHDHCYARQAVIENVVNNLSLALRENISTLSTEVKEHKVSLDRMTLESQKRADYQDSLSTLESKVIFLEAEKARLEVIEVSLQKEVEDLKHDRREVVLKVVPYAVMKLLHSDDMGSLVGKLVSSANLYGRCIAYEQVANMNEPFDLSKKATSSSVPVSNLMSPPADVSAVKP</sequence>
<reference evidence="2" key="1">
    <citation type="journal article" date="2019" name="Sci. Rep.">
        <title>Draft genome of Tanacetum cinerariifolium, the natural source of mosquito coil.</title>
        <authorList>
            <person name="Yamashiro T."/>
            <person name="Shiraishi A."/>
            <person name="Satake H."/>
            <person name="Nakayama K."/>
        </authorList>
    </citation>
    <scope>NUCLEOTIDE SEQUENCE</scope>
</reference>
<proteinExistence type="predicted"/>